<dbReference type="AlphaFoldDB" id="D0W3X1"/>
<evidence type="ECO:0000313" key="2">
    <source>
        <dbReference type="Proteomes" id="UP000003294"/>
    </source>
</evidence>
<evidence type="ECO:0000313" key="1">
    <source>
        <dbReference type="EMBL" id="EEZ71519.1"/>
    </source>
</evidence>
<name>D0W3X1_NEICI</name>
<proteinExistence type="predicted"/>
<comment type="caution">
    <text evidence="1">The sequence shown here is derived from an EMBL/GenBank/DDBJ whole genome shotgun (WGS) entry which is preliminary data.</text>
</comment>
<protein>
    <submittedName>
        <fullName evidence="1">Uncharacterized protein</fullName>
    </submittedName>
</protein>
<sequence length="44" mass="5286">MLLYVKKRCILKEISSPVFFIFLYADLKQNTIKQINKDTTNHNR</sequence>
<organism evidence="1 2">
    <name type="scientific">Neisseria cinerea ATCC 14685</name>
    <dbReference type="NCBI Taxonomy" id="546262"/>
    <lineage>
        <taxon>Bacteria</taxon>
        <taxon>Pseudomonadati</taxon>
        <taxon>Pseudomonadota</taxon>
        <taxon>Betaproteobacteria</taxon>
        <taxon>Neisseriales</taxon>
        <taxon>Neisseriaceae</taxon>
        <taxon>Neisseria</taxon>
    </lineage>
</organism>
<reference evidence="1 2" key="1">
    <citation type="submission" date="2009-10" db="EMBL/GenBank/DDBJ databases">
        <authorList>
            <person name="Weinstock G."/>
            <person name="Sodergren E."/>
            <person name="Clifton S."/>
            <person name="Fulton L."/>
            <person name="Fulton B."/>
            <person name="Courtney L."/>
            <person name="Fronick C."/>
            <person name="Harrison M."/>
            <person name="Strong C."/>
            <person name="Farmer C."/>
            <person name="Delahaunty K."/>
            <person name="Markovic C."/>
            <person name="Hall O."/>
            <person name="Minx P."/>
            <person name="Tomlinson C."/>
            <person name="Mitreva M."/>
            <person name="Nelson J."/>
            <person name="Hou S."/>
            <person name="Wollam A."/>
            <person name="Pepin K.H."/>
            <person name="Johnson M."/>
            <person name="Bhonagiri V."/>
            <person name="Nash W.E."/>
            <person name="Warren W."/>
            <person name="Chinwalla A."/>
            <person name="Mardis E.R."/>
            <person name="Wilson R.K."/>
        </authorList>
    </citation>
    <scope>NUCLEOTIDE SEQUENCE [LARGE SCALE GENOMIC DNA]</scope>
    <source>
        <strain evidence="1 2">ATCC 14685</strain>
    </source>
</reference>
<dbReference type="Proteomes" id="UP000003294">
    <property type="component" value="Unassembled WGS sequence"/>
</dbReference>
<gene>
    <name evidence="1" type="ORF">NEICINOT_04362</name>
</gene>
<dbReference type="EMBL" id="ACDY02000007">
    <property type="protein sequence ID" value="EEZ71519.1"/>
    <property type="molecule type" value="Genomic_DNA"/>
</dbReference>
<dbReference type="STRING" id="546262.NEICINOT_04362"/>
<accession>D0W3X1</accession>